<evidence type="ECO:0000256" key="1">
    <source>
        <dbReference type="SAM" id="Phobius"/>
    </source>
</evidence>
<feature type="transmembrane region" description="Helical" evidence="1">
    <location>
        <begin position="18"/>
        <end position="38"/>
    </location>
</feature>
<feature type="transmembrane region" description="Helical" evidence="1">
    <location>
        <begin position="50"/>
        <end position="74"/>
    </location>
</feature>
<reference evidence="2 3" key="1">
    <citation type="journal article" date="2012" name="Int. J. Syst. Evol. Microbiol.">
        <title>Shewanella dokdonensis sp. nov., isolated from seawater.</title>
        <authorList>
            <person name="Sung H.R."/>
            <person name="Yoon J.H."/>
            <person name="Ghim S.Y."/>
        </authorList>
    </citation>
    <scope>NUCLEOTIDE SEQUENCE [LARGE SCALE GENOMIC DNA]</scope>
    <source>
        <strain evidence="2 3">DSM 23626</strain>
    </source>
</reference>
<name>A0ABX8DHE0_9GAMM</name>
<organism evidence="2 3">
    <name type="scientific">Shewanella dokdonensis</name>
    <dbReference type="NCBI Taxonomy" id="712036"/>
    <lineage>
        <taxon>Bacteria</taxon>
        <taxon>Pseudomonadati</taxon>
        <taxon>Pseudomonadota</taxon>
        <taxon>Gammaproteobacteria</taxon>
        <taxon>Alteromonadales</taxon>
        <taxon>Shewanellaceae</taxon>
        <taxon>Shewanella</taxon>
    </lineage>
</organism>
<accession>A0ABX8DHE0</accession>
<keyword evidence="1" id="KW-0812">Transmembrane</keyword>
<dbReference type="RefSeq" id="WP_213682236.1">
    <property type="nucleotide sequence ID" value="NZ_CP074572.1"/>
</dbReference>
<protein>
    <submittedName>
        <fullName evidence="2">Uncharacterized protein</fullName>
    </submittedName>
</protein>
<evidence type="ECO:0000313" key="2">
    <source>
        <dbReference type="EMBL" id="QVK23616.1"/>
    </source>
</evidence>
<evidence type="ECO:0000313" key="3">
    <source>
        <dbReference type="Proteomes" id="UP000676428"/>
    </source>
</evidence>
<dbReference type="EMBL" id="CP074572">
    <property type="protein sequence ID" value="QVK23616.1"/>
    <property type="molecule type" value="Genomic_DNA"/>
</dbReference>
<keyword evidence="1" id="KW-0472">Membrane</keyword>
<sequence>MAGGAACLVSERQKWRTVAIAVVGTHLALSLAYLLGRFGVICGAGNLMRWFALLLMLSLAFTPGKFLSGLALIWKKV</sequence>
<proteinExistence type="predicted"/>
<gene>
    <name evidence="2" type="ORF">KHX94_02465</name>
</gene>
<keyword evidence="3" id="KW-1185">Reference proteome</keyword>
<dbReference type="Proteomes" id="UP000676428">
    <property type="component" value="Chromosome"/>
</dbReference>
<keyword evidence="1" id="KW-1133">Transmembrane helix</keyword>